<feature type="chain" id="PRO_5047330893" description="PQQ-binding-like beta-propeller repeat protein" evidence="1">
    <location>
        <begin position="26"/>
        <end position="373"/>
    </location>
</feature>
<dbReference type="RefSeq" id="WP_220164275.1">
    <property type="nucleotide sequence ID" value="NZ_JAIBOA010000003.1"/>
</dbReference>
<evidence type="ECO:0000313" key="3">
    <source>
        <dbReference type="Proteomes" id="UP000774570"/>
    </source>
</evidence>
<gene>
    <name evidence="2" type="ORF">K1Y72_06740</name>
</gene>
<proteinExistence type="predicted"/>
<reference evidence="2 3" key="1">
    <citation type="submission" date="2021-07" db="EMBL/GenBank/DDBJ databases">
        <title>Actinomadura sp. PM05-2 isolated from lichen.</title>
        <authorList>
            <person name="Somphong A."/>
            <person name="Phongsopitanun W."/>
            <person name="Tanasupawat S."/>
            <person name="Peongsungnone V."/>
        </authorList>
    </citation>
    <scope>NUCLEOTIDE SEQUENCE [LARGE SCALE GENOMIC DNA]</scope>
    <source>
        <strain evidence="2 3">PM05-2</strain>
    </source>
</reference>
<name>A0ABS7FQ13_9ACTN</name>
<organism evidence="2 3">
    <name type="scientific">Actinomadura parmotrematis</name>
    <dbReference type="NCBI Taxonomy" id="2864039"/>
    <lineage>
        <taxon>Bacteria</taxon>
        <taxon>Bacillati</taxon>
        <taxon>Actinomycetota</taxon>
        <taxon>Actinomycetes</taxon>
        <taxon>Streptosporangiales</taxon>
        <taxon>Thermomonosporaceae</taxon>
        <taxon>Actinomadura</taxon>
    </lineage>
</organism>
<dbReference type="EMBL" id="JAIBOA010000003">
    <property type="protein sequence ID" value="MBW8482055.1"/>
    <property type="molecule type" value="Genomic_DNA"/>
</dbReference>
<evidence type="ECO:0000256" key="1">
    <source>
        <dbReference type="SAM" id="SignalP"/>
    </source>
</evidence>
<protein>
    <recommendedName>
        <fullName evidence="4">PQQ-binding-like beta-propeller repeat protein</fullName>
    </recommendedName>
</protein>
<dbReference type="PROSITE" id="PS51257">
    <property type="entry name" value="PROKAR_LIPOPROTEIN"/>
    <property type="match status" value="1"/>
</dbReference>
<comment type="caution">
    <text evidence="2">The sequence shown here is derived from an EMBL/GenBank/DDBJ whole genome shotgun (WGS) entry which is preliminary data.</text>
</comment>
<feature type="signal peptide" evidence="1">
    <location>
        <begin position="1"/>
        <end position="25"/>
    </location>
</feature>
<keyword evidence="3" id="KW-1185">Reference proteome</keyword>
<keyword evidence="1" id="KW-0732">Signal</keyword>
<evidence type="ECO:0008006" key="4">
    <source>
        <dbReference type="Google" id="ProtNLM"/>
    </source>
</evidence>
<sequence>MTRPRRITATALAACALLSAACTHTAPRASFDPTPTPTRPGQVVTIAGAPDINTTPRDGEYALRSSAFSDAGGLAVTDAGIPYFEVIYQQKGAIAYIDRTGRIGLLRLGSLPDQLSAQGNDLWLMSSGYGINLVRASPTTLNQVTYFSWRTPLPNRLTVKDAAGRVLSGEDRRTADEYWRGSRFAVRGDGVPIVVSRRGDLYEARGGGELVEWRVPGYEKARTEASAHGGFVLGPVASDGRGGLVVVTKSGAVRVPQRGSASASRFPATARALPLWDAALVLKDGSVLLLGGAKPTEPIAMSSLLRTDGTLIRLDWGPVKNCRQFDGSLADLGGIKAGGAAMRKDGTIIVSDRYCGRILAFRLPEEMTGEAYR</sequence>
<accession>A0ABS7FQ13</accession>
<evidence type="ECO:0000313" key="2">
    <source>
        <dbReference type="EMBL" id="MBW8482055.1"/>
    </source>
</evidence>
<dbReference type="Proteomes" id="UP000774570">
    <property type="component" value="Unassembled WGS sequence"/>
</dbReference>